<organism evidence="1 2">
    <name type="scientific">Leptotrombidium deliense</name>
    <dbReference type="NCBI Taxonomy" id="299467"/>
    <lineage>
        <taxon>Eukaryota</taxon>
        <taxon>Metazoa</taxon>
        <taxon>Ecdysozoa</taxon>
        <taxon>Arthropoda</taxon>
        <taxon>Chelicerata</taxon>
        <taxon>Arachnida</taxon>
        <taxon>Acari</taxon>
        <taxon>Acariformes</taxon>
        <taxon>Trombidiformes</taxon>
        <taxon>Prostigmata</taxon>
        <taxon>Anystina</taxon>
        <taxon>Parasitengona</taxon>
        <taxon>Trombiculoidea</taxon>
        <taxon>Trombiculidae</taxon>
        <taxon>Leptotrombidium</taxon>
    </lineage>
</organism>
<dbReference type="Proteomes" id="UP000288716">
    <property type="component" value="Unassembled WGS sequence"/>
</dbReference>
<dbReference type="PANTHER" id="PTHR33064">
    <property type="entry name" value="POL PROTEIN"/>
    <property type="match status" value="1"/>
</dbReference>
<evidence type="ECO:0000313" key="2">
    <source>
        <dbReference type="Proteomes" id="UP000288716"/>
    </source>
</evidence>
<dbReference type="GO" id="GO:0071897">
    <property type="term" value="P:DNA biosynthetic process"/>
    <property type="evidence" value="ECO:0007669"/>
    <property type="project" value="UniProtKB-ARBA"/>
</dbReference>
<dbReference type="AlphaFoldDB" id="A0A443RSE7"/>
<gene>
    <name evidence="1" type="ORF">B4U80_03189</name>
</gene>
<dbReference type="OrthoDB" id="6508513at2759"/>
<protein>
    <submittedName>
        <fullName evidence="1">Uncharacterized protein</fullName>
    </submittedName>
</protein>
<name>A0A443RSE7_9ACAR</name>
<sequence length="91" mass="10446">MDLSSQGKTVFITPDEQLERLQSVLQCLGESSLTLKQSKYFFAPEKVNYLGITISADGVSPSEDLIEAVNNFRRPRYLKEVKQFLNLYERL</sequence>
<evidence type="ECO:0000313" key="1">
    <source>
        <dbReference type="EMBL" id="RWS18140.1"/>
    </source>
</evidence>
<comment type="caution">
    <text evidence="1">The sequence shown here is derived from an EMBL/GenBank/DDBJ whole genome shotgun (WGS) entry which is preliminary data.</text>
</comment>
<dbReference type="PANTHER" id="PTHR33064:SF37">
    <property type="entry name" value="RIBONUCLEASE H"/>
    <property type="match status" value="1"/>
</dbReference>
<dbReference type="EMBL" id="NCKV01045377">
    <property type="protein sequence ID" value="RWS18140.1"/>
    <property type="molecule type" value="Genomic_DNA"/>
</dbReference>
<dbReference type="VEuPathDB" id="VectorBase:LDEU013900"/>
<dbReference type="InterPro" id="IPR051320">
    <property type="entry name" value="Viral_Replic_Matur_Polypro"/>
</dbReference>
<reference evidence="1 2" key="1">
    <citation type="journal article" date="2018" name="Gigascience">
        <title>Genomes of trombidid mites reveal novel predicted allergens and laterally-transferred genes associated with secondary metabolism.</title>
        <authorList>
            <person name="Dong X."/>
            <person name="Chaisiri K."/>
            <person name="Xia D."/>
            <person name="Armstrong S.D."/>
            <person name="Fang Y."/>
            <person name="Donnelly M.J."/>
            <person name="Kadowaki T."/>
            <person name="McGarry J.W."/>
            <person name="Darby A.C."/>
            <person name="Makepeace B.L."/>
        </authorList>
    </citation>
    <scope>NUCLEOTIDE SEQUENCE [LARGE SCALE GENOMIC DNA]</scope>
    <source>
        <strain evidence="1">UoL-UT</strain>
    </source>
</reference>
<proteinExistence type="predicted"/>
<dbReference type="InterPro" id="IPR043502">
    <property type="entry name" value="DNA/RNA_pol_sf"/>
</dbReference>
<dbReference type="Gene3D" id="3.30.70.270">
    <property type="match status" value="1"/>
</dbReference>
<keyword evidence="2" id="KW-1185">Reference proteome</keyword>
<dbReference type="InterPro" id="IPR043128">
    <property type="entry name" value="Rev_trsase/Diguanyl_cyclase"/>
</dbReference>
<accession>A0A443RSE7</accession>
<dbReference type="SUPFAM" id="SSF56672">
    <property type="entry name" value="DNA/RNA polymerases"/>
    <property type="match status" value="1"/>
</dbReference>